<sequence length="183" mass="21346">MYFNINTHLKSLHQPQFVPVDGQLVHDIERAWEALERAEHAREVALRQELLRQERLEQLAYKFKRKSVLRESFLKDMTQVLCDPEYGSNLAQLEATMSKHEAMSAEILAREDRFHDLTSMAQELARENYHGKDKVIAKEREILSRWDELLTLLANHRASLTTSCSLMALLREIDTVLATIKEM</sequence>
<dbReference type="GO" id="GO:0005737">
    <property type="term" value="C:cytoplasm"/>
    <property type="evidence" value="ECO:0007669"/>
    <property type="project" value="UniProtKB-ARBA"/>
</dbReference>
<keyword evidence="3" id="KW-1185">Reference proteome</keyword>
<evidence type="ECO:0000256" key="1">
    <source>
        <dbReference type="ARBA" id="ARBA00022737"/>
    </source>
</evidence>
<dbReference type="Pfam" id="PF00435">
    <property type="entry name" value="Spectrin"/>
    <property type="match status" value="1"/>
</dbReference>
<dbReference type="CDD" id="cd00176">
    <property type="entry name" value="SPEC"/>
    <property type="match status" value="1"/>
</dbReference>
<protein>
    <submittedName>
        <fullName evidence="2">Uncharacterized protein</fullName>
    </submittedName>
</protein>
<dbReference type="Gene3D" id="1.20.58.60">
    <property type="match status" value="1"/>
</dbReference>
<comment type="caution">
    <text evidence="2">The sequence shown here is derived from an EMBL/GenBank/DDBJ whole genome shotgun (WGS) entry which is preliminary data.</text>
</comment>
<dbReference type="Proteomes" id="UP000792457">
    <property type="component" value="Unassembled WGS sequence"/>
</dbReference>
<accession>A0A8K0KNR0</accession>
<proteinExistence type="predicted"/>
<dbReference type="InterPro" id="IPR018159">
    <property type="entry name" value="Spectrin/alpha-actinin"/>
</dbReference>
<name>A0A8K0KNR0_LADFU</name>
<organism evidence="2 3">
    <name type="scientific">Ladona fulva</name>
    <name type="common">Scarce chaser dragonfly</name>
    <name type="synonym">Libellula fulva</name>
    <dbReference type="NCBI Taxonomy" id="123851"/>
    <lineage>
        <taxon>Eukaryota</taxon>
        <taxon>Metazoa</taxon>
        <taxon>Ecdysozoa</taxon>
        <taxon>Arthropoda</taxon>
        <taxon>Hexapoda</taxon>
        <taxon>Insecta</taxon>
        <taxon>Pterygota</taxon>
        <taxon>Palaeoptera</taxon>
        <taxon>Odonata</taxon>
        <taxon>Epiprocta</taxon>
        <taxon>Anisoptera</taxon>
        <taxon>Libelluloidea</taxon>
        <taxon>Libellulidae</taxon>
        <taxon>Ladona</taxon>
    </lineage>
</organism>
<reference evidence="2" key="2">
    <citation type="submission" date="2017-10" db="EMBL/GenBank/DDBJ databases">
        <title>Ladona fulva Genome sequencing and assembly.</title>
        <authorList>
            <person name="Murali S."/>
            <person name="Richards S."/>
            <person name="Bandaranaike D."/>
            <person name="Bellair M."/>
            <person name="Blankenburg K."/>
            <person name="Chao H."/>
            <person name="Dinh H."/>
            <person name="Doddapaneni H."/>
            <person name="Dugan-Rocha S."/>
            <person name="Elkadiri S."/>
            <person name="Gnanaolivu R."/>
            <person name="Hernandez B."/>
            <person name="Skinner E."/>
            <person name="Javaid M."/>
            <person name="Lee S."/>
            <person name="Li M."/>
            <person name="Ming W."/>
            <person name="Munidasa M."/>
            <person name="Muniz J."/>
            <person name="Nguyen L."/>
            <person name="Hughes D."/>
            <person name="Osuji N."/>
            <person name="Pu L.-L."/>
            <person name="Puazo M."/>
            <person name="Qu C."/>
            <person name="Quiroz J."/>
            <person name="Raj R."/>
            <person name="Weissenberger G."/>
            <person name="Xin Y."/>
            <person name="Zou X."/>
            <person name="Han Y."/>
            <person name="Worley K."/>
            <person name="Muzny D."/>
            <person name="Gibbs R."/>
        </authorList>
    </citation>
    <scope>NUCLEOTIDE SEQUENCE</scope>
    <source>
        <strain evidence="2">Sampled in the wild</strain>
    </source>
</reference>
<dbReference type="AlphaFoldDB" id="A0A8K0KNR0"/>
<keyword evidence="1" id="KW-0677">Repeat</keyword>
<gene>
    <name evidence="2" type="ORF">J437_LFUL018161</name>
</gene>
<dbReference type="SUPFAM" id="SSF46966">
    <property type="entry name" value="Spectrin repeat"/>
    <property type="match status" value="2"/>
</dbReference>
<reference evidence="2" key="1">
    <citation type="submission" date="2013-04" db="EMBL/GenBank/DDBJ databases">
        <authorList>
            <person name="Qu J."/>
            <person name="Murali S.C."/>
            <person name="Bandaranaike D."/>
            <person name="Bellair M."/>
            <person name="Blankenburg K."/>
            <person name="Chao H."/>
            <person name="Dinh H."/>
            <person name="Doddapaneni H."/>
            <person name="Downs B."/>
            <person name="Dugan-Rocha S."/>
            <person name="Elkadiri S."/>
            <person name="Gnanaolivu R.D."/>
            <person name="Hernandez B."/>
            <person name="Javaid M."/>
            <person name="Jayaseelan J.C."/>
            <person name="Lee S."/>
            <person name="Li M."/>
            <person name="Ming W."/>
            <person name="Munidasa M."/>
            <person name="Muniz J."/>
            <person name="Nguyen L."/>
            <person name="Ongeri F."/>
            <person name="Osuji N."/>
            <person name="Pu L.-L."/>
            <person name="Puazo M."/>
            <person name="Qu C."/>
            <person name="Quiroz J."/>
            <person name="Raj R."/>
            <person name="Weissenberger G."/>
            <person name="Xin Y."/>
            <person name="Zou X."/>
            <person name="Han Y."/>
            <person name="Richards S."/>
            <person name="Worley K."/>
            <person name="Muzny D."/>
            <person name="Gibbs R."/>
        </authorList>
    </citation>
    <scope>NUCLEOTIDE SEQUENCE</scope>
    <source>
        <strain evidence="2">Sampled in the wild</strain>
    </source>
</reference>
<feature type="non-terminal residue" evidence="2">
    <location>
        <position position="1"/>
    </location>
</feature>
<dbReference type="OrthoDB" id="5865767at2759"/>
<dbReference type="EMBL" id="KZ309425">
    <property type="protein sequence ID" value="KAG8238741.1"/>
    <property type="molecule type" value="Genomic_DNA"/>
</dbReference>
<evidence type="ECO:0000313" key="2">
    <source>
        <dbReference type="EMBL" id="KAG8238741.1"/>
    </source>
</evidence>
<dbReference type="InterPro" id="IPR002017">
    <property type="entry name" value="Spectrin_repeat"/>
</dbReference>
<dbReference type="PANTHER" id="PTHR11915">
    <property type="entry name" value="SPECTRIN/FILAMIN RELATED CYTOSKELETAL PROTEIN"/>
    <property type="match status" value="1"/>
</dbReference>
<evidence type="ECO:0000313" key="3">
    <source>
        <dbReference type="Proteomes" id="UP000792457"/>
    </source>
</evidence>
<dbReference type="SMART" id="SM00150">
    <property type="entry name" value="SPEC"/>
    <property type="match status" value="1"/>
</dbReference>